<evidence type="ECO:0000256" key="4">
    <source>
        <dbReference type="ARBA" id="ARBA00023015"/>
    </source>
</evidence>
<evidence type="ECO:0000256" key="6">
    <source>
        <dbReference type="PROSITE-ProRule" id="PRU00221"/>
    </source>
</evidence>
<dbReference type="InterPro" id="IPR036322">
    <property type="entry name" value="WD40_repeat_dom_sf"/>
</dbReference>
<dbReference type="Gene3D" id="2.130.10.10">
    <property type="entry name" value="YVTN repeat-like/Quinoprotein amine dehydrogenase"/>
    <property type="match status" value="1"/>
</dbReference>
<feature type="region of interest" description="Disordered" evidence="7">
    <location>
        <begin position="439"/>
        <end position="459"/>
    </location>
</feature>
<dbReference type="AlphaFoldDB" id="A0A0H2RZ58"/>
<protein>
    <submittedName>
        <fullName evidence="8">WD40 repeat-like protein</fullName>
    </submittedName>
</protein>
<keyword evidence="9" id="KW-1185">Reference proteome</keyword>
<evidence type="ECO:0000256" key="3">
    <source>
        <dbReference type="ARBA" id="ARBA00022737"/>
    </source>
</evidence>
<keyword evidence="3" id="KW-0677">Repeat</keyword>
<dbReference type="Pfam" id="PF00400">
    <property type="entry name" value="WD40"/>
    <property type="match status" value="2"/>
</dbReference>
<evidence type="ECO:0000256" key="5">
    <source>
        <dbReference type="ARBA" id="ARBA00023163"/>
    </source>
</evidence>
<keyword evidence="5" id="KW-0804">Transcription</keyword>
<keyword evidence="2 6" id="KW-0853">WD repeat</keyword>
<evidence type="ECO:0000313" key="9">
    <source>
        <dbReference type="Proteomes" id="UP000053477"/>
    </source>
</evidence>
<evidence type="ECO:0000256" key="7">
    <source>
        <dbReference type="SAM" id="MobiDB-lite"/>
    </source>
</evidence>
<dbReference type="SUPFAM" id="SSF50978">
    <property type="entry name" value="WD40 repeat-like"/>
    <property type="match status" value="1"/>
</dbReference>
<keyword evidence="4" id="KW-0805">Transcription regulation</keyword>
<feature type="region of interest" description="Disordered" evidence="7">
    <location>
        <begin position="407"/>
        <end position="427"/>
    </location>
</feature>
<sequence>FVCAALFPWSKSSFSSLFNGEFANDEAKVTLWQAVVEKWTGVAAVGGDSRLRFILTRPNQPYLPLFSIEVPPTDKAPTPSIRCVAWCMVIEVDEIRPLVAFASNSILYIFDVNRGRYHGILRGHGGQINHIAVHPWDTSLILTASHDYTCRIYDIGEKVPTKVVNPSWPGSKEMAYGGPAFGLRSNDGEGYGFGRCTAILAGGPAGGHQAAVLCAAFHPSAPLIATSGMDHAVKIWQMPSVRSDGSDKSLMIKRDDKPLFSSSRVHMAQVLSIAWYALETLLSHSGPVVMRQKTGERAEDSNIYPANLWHVSGTMVLWRWLGYDRYFPPGRVIPEKLRGCASVSYINSPSFKIISSYRMPLPIETTRVHVFKSPSHAPFIVFPISSNTPHTGGAICLSSMTRFKPRKRPSFPDFDEGARSFDPADSDEEIEELAEATERMTTNEAGEGTAGGQAEKDPTSELDVLPVWKLRPDGTDSGDVNVGAIKACAVGENGRLLLGVGEKEGVWIFRIPS</sequence>
<gene>
    <name evidence="8" type="ORF">SCHPADRAFT_822280</name>
</gene>
<evidence type="ECO:0000256" key="2">
    <source>
        <dbReference type="ARBA" id="ARBA00022574"/>
    </source>
</evidence>
<dbReference type="OrthoDB" id="7318948at2759"/>
<dbReference type="EMBL" id="KQ085909">
    <property type="protein sequence ID" value="KLO17004.1"/>
    <property type="molecule type" value="Genomic_DNA"/>
</dbReference>
<evidence type="ECO:0000256" key="1">
    <source>
        <dbReference type="ARBA" id="ARBA00008075"/>
    </source>
</evidence>
<organism evidence="8 9">
    <name type="scientific">Schizopora paradoxa</name>
    <dbReference type="NCBI Taxonomy" id="27342"/>
    <lineage>
        <taxon>Eukaryota</taxon>
        <taxon>Fungi</taxon>
        <taxon>Dikarya</taxon>
        <taxon>Basidiomycota</taxon>
        <taxon>Agaricomycotina</taxon>
        <taxon>Agaricomycetes</taxon>
        <taxon>Hymenochaetales</taxon>
        <taxon>Schizoporaceae</taxon>
        <taxon>Schizopora</taxon>
    </lineage>
</organism>
<dbReference type="Proteomes" id="UP000053477">
    <property type="component" value="Unassembled WGS sequence"/>
</dbReference>
<name>A0A0H2RZ58_9AGAM</name>
<dbReference type="SMART" id="SM00320">
    <property type="entry name" value="WD40"/>
    <property type="match status" value="2"/>
</dbReference>
<dbReference type="InterPro" id="IPR001680">
    <property type="entry name" value="WD40_rpt"/>
</dbReference>
<reference evidence="8 9" key="1">
    <citation type="submission" date="2015-04" db="EMBL/GenBank/DDBJ databases">
        <title>Complete genome sequence of Schizopora paradoxa KUC8140, a cosmopolitan wood degrader in East Asia.</title>
        <authorList>
            <consortium name="DOE Joint Genome Institute"/>
            <person name="Min B."/>
            <person name="Park H."/>
            <person name="Jang Y."/>
            <person name="Kim J.-J."/>
            <person name="Kim K.H."/>
            <person name="Pangilinan J."/>
            <person name="Lipzen A."/>
            <person name="Riley R."/>
            <person name="Grigoriev I.V."/>
            <person name="Spatafora J.W."/>
            <person name="Choi I.-G."/>
        </authorList>
    </citation>
    <scope>NUCLEOTIDE SEQUENCE [LARGE SCALE GENOMIC DNA]</scope>
    <source>
        <strain evidence="8 9">KUC8140</strain>
    </source>
</reference>
<feature type="repeat" description="WD" evidence="6">
    <location>
        <begin position="205"/>
        <end position="246"/>
    </location>
</feature>
<feature type="non-terminal residue" evidence="8">
    <location>
        <position position="1"/>
    </location>
</feature>
<evidence type="ECO:0000313" key="8">
    <source>
        <dbReference type="EMBL" id="KLO17004.1"/>
    </source>
</evidence>
<dbReference type="InParanoid" id="A0A0H2RZ58"/>
<dbReference type="InterPro" id="IPR015943">
    <property type="entry name" value="WD40/YVTN_repeat-like_dom_sf"/>
</dbReference>
<dbReference type="PANTHER" id="PTHR10253">
    <property type="entry name" value="POLYCOMB PROTEIN"/>
    <property type="match status" value="1"/>
</dbReference>
<accession>A0A0H2RZ58</accession>
<dbReference type="STRING" id="27342.A0A0H2RZ58"/>
<proteinExistence type="inferred from homology"/>
<dbReference type="PROSITE" id="PS50082">
    <property type="entry name" value="WD_REPEATS_2"/>
    <property type="match status" value="1"/>
</dbReference>
<dbReference type="PROSITE" id="PS50294">
    <property type="entry name" value="WD_REPEATS_REGION"/>
    <property type="match status" value="1"/>
</dbReference>
<dbReference type="InterPro" id="IPR051243">
    <property type="entry name" value="PcG_WD-repeat"/>
</dbReference>
<comment type="similarity">
    <text evidence="1">Belongs to the WD repeat ESC family.</text>
</comment>